<reference evidence="1" key="1">
    <citation type="submission" date="2017-05" db="PDB data bank">
        <title>The crystal structure of a thioesteras from Actinomadura verrucosospora.</title>
        <authorList>
            <person name="Tan K."/>
            <person name="Joachimiak G."/>
            <person name="Endres M."/>
            <person name="Phillips Jr."/>
            <person name="G.N."/>
            <person name="Joachmiak A."/>
        </authorList>
    </citation>
    <scope>X-RAY CRYSTALLOGRAPHY (2.35 ANGSTROMS)</scope>
</reference>
<evidence type="ECO:0007829" key="2">
    <source>
        <dbReference type="PDB" id="5VPJ"/>
    </source>
</evidence>
<evidence type="ECO:0000313" key="1">
    <source>
        <dbReference type="PDB" id="5VPJ"/>
    </source>
</evidence>
<organism evidence="1">
    <name type="scientific">Actinomadura verrucosospora</name>
    <dbReference type="NCBI Taxonomy" id="46165"/>
    <lineage>
        <taxon>Bacteria</taxon>
        <taxon>Bacillati</taxon>
        <taxon>Actinomycetota</taxon>
        <taxon>Actinomycetes</taxon>
        <taxon>Streptosporangiales</taxon>
        <taxon>Thermomonosporaceae</taxon>
        <taxon>Actinomadura</taxon>
    </lineage>
</organism>
<reference evidence="3" key="3">
    <citation type="submission" date="2024-06" db="PDB data bank">
        <title>Functional and structural studies on the esperamicin thioesterase and progress toward understanding enediyne core biosynthesis.</title>
        <authorList>
            <person name="Hankore E.D."/>
            <person name="Miller M.D."/>
            <person name="Kosgei A.J."/>
            <person name="Xu W."/>
            <person name="Tan K."/>
            <person name="Endres M."/>
            <person name="Bhardwaj M."/>
            <person name="Joachimiak G."/>
            <person name="Joachimiak A."/>
            <person name="Phillips Jr."/>
            <person name="G.N."/>
            <person name="Thorson J.S."/>
            <person name="Van Lanen S.G."/>
        </authorList>
    </citation>
    <scope>X-RAY CRYSTALLOGRAPHY (1.57 ANGSTROMS) OF 4-159</scope>
</reference>
<dbReference type="PDB" id="9CCR">
    <property type="method" value="X-ray"/>
    <property type="resolution" value="1.57 A"/>
    <property type="chains" value="A/B/C/D=4-159"/>
</dbReference>
<dbReference type="PDB" id="5VPJ">
    <property type="method" value="X-ray"/>
    <property type="resolution" value="2.35 A"/>
    <property type="chains" value="A/B/C/D/E/F/G/H/I/J/K/L=4-159"/>
</dbReference>
<reference evidence="2" key="2">
    <citation type="submission" date="2017-05" db="PDB data bank">
        <title>The crystal structure of a thioesterase from Actinomadura verrucosospora.</title>
        <authorList>
            <person name="Tan K."/>
            <person name="Joachimiak G."/>
            <person name="Endres M."/>
            <person name="Phillips Jr."/>
            <person name="G.N."/>
            <person name="Joachmiak A."/>
        </authorList>
    </citation>
    <scope>X-RAY CRYSTALLOGRAPHY (2.35 ANGSTROMS) OF 4-159</scope>
</reference>
<sequence>SNAMRAYFEYRHLVTFADTNLVGNVYFTNYLSWQGACRERFLAEKAPKTVARMHDDLALVTSSCSCEFFSELYALDTVSVRMSLVGIDFHQITMGFEYYRVTDGPARLVARGEQTVACTLRAEDGLTPVEVPDELRTALDAYAPDPHGALRPRSETPPR</sequence>
<protein>
    <submittedName>
        <fullName evidence="1">Thioesterase</fullName>
    </submittedName>
</protein>
<accession>A0A2D0TCG5</accession>
<dbReference type="CDD" id="cd00586">
    <property type="entry name" value="4HBT"/>
    <property type="match status" value="1"/>
</dbReference>
<name>A0A2D0TCG5_ACTVE</name>
<keyword evidence="2 3" id="KW-0002">3D-structure</keyword>
<dbReference type="AlphaFoldDB" id="A0A2D0TCG5"/>
<dbReference type="SUPFAM" id="SSF54637">
    <property type="entry name" value="Thioesterase/thiol ester dehydrase-isomerase"/>
    <property type="match status" value="1"/>
</dbReference>
<dbReference type="Gene3D" id="3.10.129.10">
    <property type="entry name" value="Hotdog Thioesterase"/>
    <property type="match status" value="1"/>
</dbReference>
<dbReference type="SMR" id="A0A2D0TCG5"/>
<dbReference type="Pfam" id="PF13279">
    <property type="entry name" value="4HBT_2"/>
    <property type="match status" value="1"/>
</dbReference>
<dbReference type="InterPro" id="IPR029069">
    <property type="entry name" value="HotDog_dom_sf"/>
</dbReference>
<evidence type="ECO:0007829" key="3">
    <source>
        <dbReference type="PDB" id="9CCR"/>
    </source>
</evidence>
<proteinExistence type="evidence at protein level"/>
<dbReference type="PDBsum" id="5VPJ"/>